<dbReference type="PANTHER" id="PTHR33143:SF76">
    <property type="entry name" value="VQ MOTIF-CONTAINING PROTEIN 8, CHLOROPLASTIC"/>
    <property type="match status" value="1"/>
</dbReference>
<proteinExistence type="predicted"/>
<evidence type="ECO:0000313" key="4">
    <source>
        <dbReference type="Proteomes" id="UP001408789"/>
    </source>
</evidence>
<evidence type="ECO:0000256" key="1">
    <source>
        <dbReference type="SAM" id="MobiDB-lite"/>
    </source>
</evidence>
<dbReference type="GO" id="GO:0005634">
    <property type="term" value="C:nucleus"/>
    <property type="evidence" value="ECO:0007669"/>
    <property type="project" value="TreeGrafter"/>
</dbReference>
<feature type="compositionally biased region" description="Basic and acidic residues" evidence="1">
    <location>
        <begin position="69"/>
        <end position="79"/>
    </location>
</feature>
<feature type="compositionally biased region" description="Basic and acidic residues" evidence="1">
    <location>
        <begin position="1"/>
        <end position="11"/>
    </location>
</feature>
<dbReference type="Pfam" id="PF05678">
    <property type="entry name" value="VQ"/>
    <property type="match status" value="1"/>
</dbReference>
<comment type="caution">
    <text evidence="3">The sequence shown here is derived from an EMBL/GenBank/DDBJ whole genome shotgun (WGS) entry which is preliminary data.</text>
</comment>
<evidence type="ECO:0000313" key="3">
    <source>
        <dbReference type="EMBL" id="KAK9063733.1"/>
    </source>
</evidence>
<dbReference type="InterPro" id="IPR008889">
    <property type="entry name" value="VQ"/>
</dbReference>
<sequence>MRPRKFVDGSSKHQSKTKIEINGPRPTPLKLKQQETRTIRKPIIIYIRSPEVFHTKPHDFMALVQKLTGDHSGSKDQQKKKTLNQDGYDHLNYNGSGSGVTIHETKKKNPYVGDHIPLFTPSDYFISPQSFLKLSSPNMSTLLSPASLVEFMKELPEY</sequence>
<gene>
    <name evidence="3" type="ORF">SSX86_017605</name>
</gene>
<protein>
    <recommendedName>
        <fullName evidence="2">VQ domain-containing protein</fullName>
    </recommendedName>
</protein>
<feature type="region of interest" description="Disordered" evidence="1">
    <location>
        <begin position="1"/>
        <end position="34"/>
    </location>
</feature>
<evidence type="ECO:0000259" key="2">
    <source>
        <dbReference type="Pfam" id="PF05678"/>
    </source>
</evidence>
<accession>A0AAP0GUF5</accession>
<dbReference type="Proteomes" id="UP001408789">
    <property type="component" value="Unassembled WGS sequence"/>
</dbReference>
<feature type="region of interest" description="Disordered" evidence="1">
    <location>
        <begin position="69"/>
        <end position="90"/>
    </location>
</feature>
<dbReference type="AlphaFoldDB" id="A0AAP0GUF5"/>
<dbReference type="PANTHER" id="PTHR33143">
    <property type="entry name" value="F16F4.1 PROTEIN-RELATED"/>
    <property type="match status" value="1"/>
</dbReference>
<feature type="domain" description="VQ" evidence="2">
    <location>
        <begin position="49"/>
        <end position="72"/>
    </location>
</feature>
<dbReference type="InterPro" id="IPR039607">
    <property type="entry name" value="VQ_8/17/18/20/21/25"/>
</dbReference>
<name>A0AAP0GUF5_9ASTR</name>
<organism evidence="3 4">
    <name type="scientific">Deinandra increscens subsp. villosa</name>
    <dbReference type="NCBI Taxonomy" id="3103831"/>
    <lineage>
        <taxon>Eukaryota</taxon>
        <taxon>Viridiplantae</taxon>
        <taxon>Streptophyta</taxon>
        <taxon>Embryophyta</taxon>
        <taxon>Tracheophyta</taxon>
        <taxon>Spermatophyta</taxon>
        <taxon>Magnoliopsida</taxon>
        <taxon>eudicotyledons</taxon>
        <taxon>Gunneridae</taxon>
        <taxon>Pentapetalae</taxon>
        <taxon>asterids</taxon>
        <taxon>campanulids</taxon>
        <taxon>Asterales</taxon>
        <taxon>Asteraceae</taxon>
        <taxon>Asteroideae</taxon>
        <taxon>Heliantheae alliance</taxon>
        <taxon>Madieae</taxon>
        <taxon>Madiinae</taxon>
        <taxon>Deinandra</taxon>
    </lineage>
</organism>
<reference evidence="3 4" key="1">
    <citation type="submission" date="2024-04" db="EMBL/GenBank/DDBJ databases">
        <title>The reference genome of an endangered Asteraceae, Deinandra increscens subsp. villosa, native to the Central Coast of California.</title>
        <authorList>
            <person name="Guilliams M."/>
            <person name="Hasenstab-Lehman K."/>
            <person name="Meyer R."/>
            <person name="Mcevoy S."/>
        </authorList>
    </citation>
    <scope>NUCLEOTIDE SEQUENCE [LARGE SCALE GENOMIC DNA]</scope>
    <source>
        <tissue evidence="3">Leaf</tissue>
    </source>
</reference>
<dbReference type="EMBL" id="JBCNJP010000018">
    <property type="protein sequence ID" value="KAK9063733.1"/>
    <property type="molecule type" value="Genomic_DNA"/>
</dbReference>
<keyword evidence="4" id="KW-1185">Reference proteome</keyword>